<sequence>MKEFNFTSQKGSGPKPITWLQRQRYKPNAVVASRTQAGQLVNPQARRALAALLCACAAQQGRRTSCESVASV</sequence>
<dbReference type="AlphaFoldDB" id="A0A9N7YZK6"/>
<dbReference type="Proteomes" id="UP001153269">
    <property type="component" value="Unassembled WGS sequence"/>
</dbReference>
<name>A0A9N7YZK6_PLEPL</name>
<reference evidence="1" key="1">
    <citation type="submission" date="2020-03" db="EMBL/GenBank/DDBJ databases">
        <authorList>
            <person name="Weist P."/>
        </authorList>
    </citation>
    <scope>NUCLEOTIDE SEQUENCE</scope>
</reference>
<accession>A0A9N7YZK6</accession>
<proteinExistence type="predicted"/>
<evidence type="ECO:0000313" key="1">
    <source>
        <dbReference type="EMBL" id="CAB1444314.1"/>
    </source>
</evidence>
<gene>
    <name evidence="1" type="ORF">PLEPLA_LOCUS32030</name>
</gene>
<dbReference type="EMBL" id="CADEAL010003335">
    <property type="protein sequence ID" value="CAB1444314.1"/>
    <property type="molecule type" value="Genomic_DNA"/>
</dbReference>
<comment type="caution">
    <text evidence="1">The sequence shown here is derived from an EMBL/GenBank/DDBJ whole genome shotgun (WGS) entry which is preliminary data.</text>
</comment>
<evidence type="ECO:0000313" key="2">
    <source>
        <dbReference type="Proteomes" id="UP001153269"/>
    </source>
</evidence>
<organism evidence="1 2">
    <name type="scientific">Pleuronectes platessa</name>
    <name type="common">European plaice</name>
    <dbReference type="NCBI Taxonomy" id="8262"/>
    <lineage>
        <taxon>Eukaryota</taxon>
        <taxon>Metazoa</taxon>
        <taxon>Chordata</taxon>
        <taxon>Craniata</taxon>
        <taxon>Vertebrata</taxon>
        <taxon>Euteleostomi</taxon>
        <taxon>Actinopterygii</taxon>
        <taxon>Neopterygii</taxon>
        <taxon>Teleostei</taxon>
        <taxon>Neoteleostei</taxon>
        <taxon>Acanthomorphata</taxon>
        <taxon>Carangaria</taxon>
        <taxon>Pleuronectiformes</taxon>
        <taxon>Pleuronectoidei</taxon>
        <taxon>Pleuronectidae</taxon>
        <taxon>Pleuronectes</taxon>
    </lineage>
</organism>
<protein>
    <submittedName>
        <fullName evidence="1">Uncharacterized protein</fullName>
    </submittedName>
</protein>
<keyword evidence="2" id="KW-1185">Reference proteome</keyword>